<organism evidence="5 6">
    <name type="scientific">Magnusiomyces paraingens</name>
    <dbReference type="NCBI Taxonomy" id="2606893"/>
    <lineage>
        <taxon>Eukaryota</taxon>
        <taxon>Fungi</taxon>
        <taxon>Dikarya</taxon>
        <taxon>Ascomycota</taxon>
        <taxon>Saccharomycotina</taxon>
        <taxon>Dipodascomycetes</taxon>
        <taxon>Dipodascales</taxon>
        <taxon>Dipodascaceae</taxon>
        <taxon>Magnusiomyces</taxon>
    </lineage>
</organism>
<dbReference type="GO" id="GO:0061630">
    <property type="term" value="F:ubiquitin protein ligase activity"/>
    <property type="evidence" value="ECO:0007669"/>
    <property type="project" value="TreeGrafter"/>
</dbReference>
<dbReference type="Gene3D" id="3.30.40.10">
    <property type="entry name" value="Zinc/RING finger domain, C3HC4 (zinc finger)"/>
    <property type="match status" value="1"/>
</dbReference>
<dbReference type="RefSeq" id="XP_031853469.1">
    <property type="nucleotide sequence ID" value="XM_031997578.1"/>
</dbReference>
<dbReference type="InterPro" id="IPR001841">
    <property type="entry name" value="Znf_RING"/>
</dbReference>
<dbReference type="AlphaFoldDB" id="A0A5E8BJH9"/>
<sequence length="328" mass="37193">MIINIRADDTNTPLVLAIVLSISGVVVMVIVGFTIWSLKRSRKKARMEFFEVDQEFFMPLPPGYQYRLRSLEEIGDSRLMPVITPIERWFIRRRRGNDSGGSIMRGNIMVAYGGEQPICVRTYPRNHPLYNENQRGVVAIRMPPIPISDLPRLPESEFSRPDNMRSTTTLESLTTEEEVPLSPVNTVVEDLDATVNSSSSISNRNQQGPPRGRRKNTTRPVVYIGAQPEVNLFIGTKTVAGHVALLAEGNIHQDLDGLCVVCQEKVVDKPDEEIEEEEAIVTLPCLHSFHECCIARWMICYSPRCPVCSKKYIIRNGKRRQKTIGKWE</sequence>
<dbReference type="OrthoDB" id="8062037at2759"/>
<keyword evidence="1" id="KW-0863">Zinc-finger</keyword>
<evidence type="ECO:0000313" key="5">
    <source>
        <dbReference type="EMBL" id="VVT50727.1"/>
    </source>
</evidence>
<name>A0A5E8BJH9_9ASCO</name>
<keyword evidence="3" id="KW-0472">Membrane</keyword>
<dbReference type="InterPro" id="IPR013083">
    <property type="entry name" value="Znf_RING/FYVE/PHD"/>
</dbReference>
<dbReference type="SUPFAM" id="SSF57850">
    <property type="entry name" value="RING/U-box"/>
    <property type="match status" value="1"/>
</dbReference>
<dbReference type="InterPro" id="IPR051826">
    <property type="entry name" value="E3_ubiquitin-ligase_domain"/>
</dbReference>
<feature type="compositionally biased region" description="Low complexity" evidence="2">
    <location>
        <begin position="196"/>
        <end position="205"/>
    </location>
</feature>
<dbReference type="SMART" id="SM00184">
    <property type="entry name" value="RING"/>
    <property type="match status" value="1"/>
</dbReference>
<reference evidence="5 6" key="1">
    <citation type="submission" date="2019-09" db="EMBL/GenBank/DDBJ databases">
        <authorList>
            <person name="Brejova B."/>
        </authorList>
    </citation>
    <scope>NUCLEOTIDE SEQUENCE [LARGE SCALE GENOMIC DNA]</scope>
</reference>
<evidence type="ECO:0000256" key="2">
    <source>
        <dbReference type="SAM" id="MobiDB-lite"/>
    </source>
</evidence>
<dbReference type="GeneID" id="43581678"/>
<feature type="transmembrane region" description="Helical" evidence="3">
    <location>
        <begin position="14"/>
        <end position="38"/>
    </location>
</feature>
<keyword evidence="1" id="KW-0479">Metal-binding</keyword>
<dbReference type="Pfam" id="PF13639">
    <property type="entry name" value="zf-RING_2"/>
    <property type="match status" value="1"/>
</dbReference>
<keyword evidence="3" id="KW-0812">Transmembrane</keyword>
<dbReference type="EMBL" id="CABVLU010000002">
    <property type="protein sequence ID" value="VVT50727.1"/>
    <property type="molecule type" value="Genomic_DNA"/>
</dbReference>
<protein>
    <recommendedName>
        <fullName evidence="4">RING-type domain-containing protein</fullName>
    </recommendedName>
</protein>
<gene>
    <name evidence="5" type="ORF">SAPINGB_P002860</name>
</gene>
<keyword evidence="1" id="KW-0862">Zinc</keyword>
<dbReference type="CDD" id="cd16448">
    <property type="entry name" value="RING-H2"/>
    <property type="match status" value="1"/>
</dbReference>
<evidence type="ECO:0000256" key="1">
    <source>
        <dbReference type="PROSITE-ProRule" id="PRU00175"/>
    </source>
</evidence>
<dbReference type="GO" id="GO:0006511">
    <property type="term" value="P:ubiquitin-dependent protein catabolic process"/>
    <property type="evidence" value="ECO:0007669"/>
    <property type="project" value="TreeGrafter"/>
</dbReference>
<evidence type="ECO:0000313" key="6">
    <source>
        <dbReference type="Proteomes" id="UP000398389"/>
    </source>
</evidence>
<keyword evidence="3" id="KW-1133">Transmembrane helix</keyword>
<dbReference type="GO" id="GO:0008270">
    <property type="term" value="F:zinc ion binding"/>
    <property type="evidence" value="ECO:0007669"/>
    <property type="project" value="UniProtKB-KW"/>
</dbReference>
<accession>A0A5E8BJH9</accession>
<evidence type="ECO:0000256" key="3">
    <source>
        <dbReference type="SAM" id="Phobius"/>
    </source>
</evidence>
<feature type="domain" description="RING-type" evidence="4">
    <location>
        <begin position="259"/>
        <end position="309"/>
    </location>
</feature>
<dbReference type="Proteomes" id="UP000398389">
    <property type="component" value="Unassembled WGS sequence"/>
</dbReference>
<proteinExistence type="predicted"/>
<keyword evidence="6" id="KW-1185">Reference proteome</keyword>
<dbReference type="PROSITE" id="PS50089">
    <property type="entry name" value="ZF_RING_2"/>
    <property type="match status" value="1"/>
</dbReference>
<dbReference type="PANTHER" id="PTHR22765">
    <property type="entry name" value="RING FINGER AND PROTEASE ASSOCIATED DOMAIN-CONTAINING"/>
    <property type="match status" value="1"/>
</dbReference>
<evidence type="ECO:0000259" key="4">
    <source>
        <dbReference type="PROSITE" id="PS50089"/>
    </source>
</evidence>
<feature type="region of interest" description="Disordered" evidence="2">
    <location>
        <begin position="194"/>
        <end position="217"/>
    </location>
</feature>